<evidence type="ECO:0000313" key="3">
    <source>
        <dbReference type="Proteomes" id="UP001066276"/>
    </source>
</evidence>
<comment type="caution">
    <text evidence="2">The sequence shown here is derived from an EMBL/GenBank/DDBJ whole genome shotgun (WGS) entry which is preliminary data.</text>
</comment>
<reference evidence="2" key="1">
    <citation type="journal article" date="2022" name="bioRxiv">
        <title>Sequencing and chromosome-scale assembly of the giantPleurodeles waltlgenome.</title>
        <authorList>
            <person name="Brown T."/>
            <person name="Elewa A."/>
            <person name="Iarovenko S."/>
            <person name="Subramanian E."/>
            <person name="Araus A.J."/>
            <person name="Petzold A."/>
            <person name="Susuki M."/>
            <person name="Suzuki K.-i.T."/>
            <person name="Hayashi T."/>
            <person name="Toyoda A."/>
            <person name="Oliveira C."/>
            <person name="Osipova E."/>
            <person name="Leigh N.D."/>
            <person name="Simon A."/>
            <person name="Yun M.H."/>
        </authorList>
    </citation>
    <scope>NUCLEOTIDE SEQUENCE</scope>
    <source>
        <strain evidence="2">20211129_DDA</strain>
        <tissue evidence="2">Liver</tissue>
    </source>
</reference>
<name>A0AAV7Q2L0_PLEWA</name>
<evidence type="ECO:0000256" key="1">
    <source>
        <dbReference type="SAM" id="MobiDB-lite"/>
    </source>
</evidence>
<evidence type="ECO:0000313" key="2">
    <source>
        <dbReference type="EMBL" id="KAJ1132245.1"/>
    </source>
</evidence>
<dbReference type="EMBL" id="JANPWB010000011">
    <property type="protein sequence ID" value="KAJ1132245.1"/>
    <property type="molecule type" value="Genomic_DNA"/>
</dbReference>
<keyword evidence="3" id="KW-1185">Reference proteome</keyword>
<sequence>MPPASTQRPGCARGEAPGTPESPRCALQWRRQGCPTCASSWLRIPAQSGASRAGSVRCQPSGLSPVPAERAQFVAPTGRAAPLEPLLRRLLLGEWAKCSHGRRAVWGLARGQKAGHRTNRV</sequence>
<protein>
    <submittedName>
        <fullName evidence="2">Uncharacterized protein</fullName>
    </submittedName>
</protein>
<organism evidence="2 3">
    <name type="scientific">Pleurodeles waltl</name>
    <name type="common">Iberian ribbed newt</name>
    <dbReference type="NCBI Taxonomy" id="8319"/>
    <lineage>
        <taxon>Eukaryota</taxon>
        <taxon>Metazoa</taxon>
        <taxon>Chordata</taxon>
        <taxon>Craniata</taxon>
        <taxon>Vertebrata</taxon>
        <taxon>Euteleostomi</taxon>
        <taxon>Amphibia</taxon>
        <taxon>Batrachia</taxon>
        <taxon>Caudata</taxon>
        <taxon>Salamandroidea</taxon>
        <taxon>Salamandridae</taxon>
        <taxon>Pleurodelinae</taxon>
        <taxon>Pleurodeles</taxon>
    </lineage>
</organism>
<feature type="region of interest" description="Disordered" evidence="1">
    <location>
        <begin position="1"/>
        <end position="24"/>
    </location>
</feature>
<dbReference type="Proteomes" id="UP001066276">
    <property type="component" value="Chromosome 7"/>
</dbReference>
<gene>
    <name evidence="2" type="ORF">NDU88_010571</name>
</gene>
<proteinExistence type="predicted"/>
<accession>A0AAV7Q2L0</accession>
<dbReference type="AlphaFoldDB" id="A0AAV7Q2L0"/>